<organism evidence="2 3">
    <name type="scientific">Paraburkholderia panacisoli</name>
    <dbReference type="NCBI Taxonomy" id="2603818"/>
    <lineage>
        <taxon>Bacteria</taxon>
        <taxon>Pseudomonadati</taxon>
        <taxon>Pseudomonadota</taxon>
        <taxon>Betaproteobacteria</taxon>
        <taxon>Burkholderiales</taxon>
        <taxon>Burkholderiaceae</taxon>
        <taxon>Paraburkholderia</taxon>
    </lineage>
</organism>
<dbReference type="AlphaFoldDB" id="A0A5B0G7H3"/>
<feature type="compositionally biased region" description="Basic and acidic residues" evidence="1">
    <location>
        <begin position="19"/>
        <end position="38"/>
    </location>
</feature>
<dbReference type="RefSeq" id="WP_149675533.1">
    <property type="nucleotide sequence ID" value="NZ_VTUZ01000049.1"/>
</dbReference>
<protein>
    <submittedName>
        <fullName evidence="2">Uncharacterized protein</fullName>
    </submittedName>
</protein>
<gene>
    <name evidence="2" type="ORF">FVF58_42010</name>
</gene>
<proteinExistence type="predicted"/>
<accession>A0A5B0G7H3</accession>
<sequence length="67" mass="7437">MSYNSISATLRKVNELIENNHEASRNEANRRKGEEAIDVRTAQGAAELPRADTARRNRGPGDNQSTK</sequence>
<evidence type="ECO:0000256" key="1">
    <source>
        <dbReference type="SAM" id="MobiDB-lite"/>
    </source>
</evidence>
<dbReference type="EMBL" id="VTUZ01000049">
    <property type="protein sequence ID" value="KAA0999344.1"/>
    <property type="molecule type" value="Genomic_DNA"/>
</dbReference>
<reference evidence="2 3" key="1">
    <citation type="submission" date="2019-08" db="EMBL/GenBank/DDBJ databases">
        <title>Paraburkholderia sp. DCY113.</title>
        <authorList>
            <person name="Kang J."/>
        </authorList>
    </citation>
    <scope>NUCLEOTIDE SEQUENCE [LARGE SCALE GENOMIC DNA]</scope>
    <source>
        <strain evidence="2 3">DCY113</strain>
    </source>
</reference>
<keyword evidence="3" id="KW-1185">Reference proteome</keyword>
<name>A0A5B0G7H3_9BURK</name>
<comment type="caution">
    <text evidence="2">The sequence shown here is derived from an EMBL/GenBank/DDBJ whole genome shotgun (WGS) entry which is preliminary data.</text>
</comment>
<evidence type="ECO:0000313" key="2">
    <source>
        <dbReference type="EMBL" id="KAA0999344.1"/>
    </source>
</evidence>
<feature type="region of interest" description="Disordered" evidence="1">
    <location>
        <begin position="19"/>
        <end position="67"/>
    </location>
</feature>
<evidence type="ECO:0000313" key="3">
    <source>
        <dbReference type="Proteomes" id="UP000325273"/>
    </source>
</evidence>
<dbReference type="Proteomes" id="UP000325273">
    <property type="component" value="Unassembled WGS sequence"/>
</dbReference>